<keyword evidence="2" id="KW-1185">Reference proteome</keyword>
<dbReference type="EMBL" id="CP037940">
    <property type="protein sequence ID" value="QBO37084.1"/>
    <property type="molecule type" value="Genomic_DNA"/>
</dbReference>
<dbReference type="AlphaFoldDB" id="A0A4P6YW74"/>
<dbReference type="KEGG" id="wei:EQG49_11780"/>
<organism evidence="1 2">
    <name type="scientific">Periweissella cryptocerci</name>
    <dbReference type="NCBI Taxonomy" id="2506420"/>
    <lineage>
        <taxon>Bacteria</taxon>
        <taxon>Bacillati</taxon>
        <taxon>Bacillota</taxon>
        <taxon>Bacilli</taxon>
        <taxon>Lactobacillales</taxon>
        <taxon>Lactobacillaceae</taxon>
        <taxon>Periweissella</taxon>
    </lineage>
</organism>
<name>A0A4P6YW74_9LACO</name>
<gene>
    <name evidence="1" type="ORF">EQG49_11780</name>
</gene>
<evidence type="ECO:0000313" key="1">
    <source>
        <dbReference type="EMBL" id="QBO37084.1"/>
    </source>
</evidence>
<sequence length="215" mass="24706">MQNIQTLIQEKYDAEIHNVHAFILDDLHSTNADLANAKLDVFEYQVKEEHQRDTEIVVRPDSMVIERFDNFMMNNQVTNEISLLNMLIKPLIKGNSQIADTIIELLAVQVQKLKALDPGVEDVKTASFITFADGQAYRYDVFIWSKQFSSPQIINTFGQTSALLVARSNISRTKSDYNAVDANYMPLVKLAFPENETEHQVHLQRCRMVMLSRNR</sequence>
<reference evidence="2" key="1">
    <citation type="submission" date="2019-03" db="EMBL/GenBank/DDBJ databases">
        <title>Weissella sp. 26KH-42 Genome sequencing.</title>
        <authorList>
            <person name="Heo J."/>
            <person name="Kim S.-J."/>
            <person name="Kim J.-S."/>
            <person name="Hong S.-B."/>
            <person name="Kwon S.-W."/>
        </authorList>
    </citation>
    <scope>NUCLEOTIDE SEQUENCE [LARGE SCALE GENOMIC DNA]</scope>
    <source>
        <strain evidence="2">26KH-42</strain>
    </source>
</reference>
<evidence type="ECO:0000313" key="2">
    <source>
        <dbReference type="Proteomes" id="UP000292886"/>
    </source>
</evidence>
<dbReference type="RefSeq" id="WP_133364161.1">
    <property type="nucleotide sequence ID" value="NZ_CP037940.1"/>
</dbReference>
<dbReference type="Proteomes" id="UP000292886">
    <property type="component" value="Chromosome"/>
</dbReference>
<accession>A0A4P6YW74</accession>
<proteinExistence type="predicted"/>
<protein>
    <submittedName>
        <fullName evidence="1">Uncharacterized protein</fullName>
    </submittedName>
</protein>